<feature type="region of interest" description="Disordered" evidence="2">
    <location>
        <begin position="260"/>
        <end position="347"/>
    </location>
</feature>
<evidence type="ECO:0000256" key="1">
    <source>
        <dbReference type="SAM" id="Coils"/>
    </source>
</evidence>
<evidence type="ECO:0000313" key="3">
    <source>
        <dbReference type="EMBL" id="KAA8498852.1"/>
    </source>
</evidence>
<feature type="coiled-coil region" evidence="1">
    <location>
        <begin position="622"/>
        <end position="683"/>
    </location>
</feature>
<accession>A0A5J4Z710</accession>
<feature type="compositionally biased region" description="Polar residues" evidence="2">
    <location>
        <begin position="112"/>
        <end position="122"/>
    </location>
</feature>
<name>A0A5J4Z710_PORPP</name>
<sequence length="914" mass="101324">MEIYRDSDVPEAHASVRPARLLAPPRVLGERDMNVGALDLLVHKHMDSKAQRDARASELQLQLRGTVEKRAEANLSAVGRNNETHAGIVATGKTHGGSSAVCEAEQNHAHTAVTQQDSTRQGSARPGEDTARAVSTSVLSDPFANGLAAVPSQRLLRRANQLESALTGGSRANAAPLTPHSTSTDTKSHIAVKDNPWTLSAKPSSTRSASRDAAIGSDQSTNKVIAKSNAWTCEVSDLLDNLDAHLPASLAERVSRLGAINTPQSEPAGLRSSNKQRHVYSESTEYGRNGVQSDRGSVSRPEAAIDAADGKAPSRASVLQSSRGSTGGSEATAFGVKKESPEDHDHAFKTPKRRLGEAFESASMQVNGTNDTESHIPRLDQTDLPEDVRSALEQLCSAESNANWLTMSQCFQTLTDHARKEVQNENTSTKLSFSFSLKALEKMLVAIATHLTASSRPSLRRNACELLEVCLIRAQAVGVNCHELADPACSQVACALYKVLCAGSRIVHEVAALALAAAVQWTDLRSLAAFDRQELEVLRRSCEGVMDSPTLEDLPRSRILSLQQSVEKQMALHDVAPAKVMNEMKAESDHGTATTELATTSISPAEQSAVDAAAPEPVKLVVAREQETIEDLQARNSFLINRLEEFKATLENLWHNNPYSRERDELLARLNERESENAQLKAEMFGYDSKYKSLYKRYQEQTQLAEQRHAARDEAAASRRELREASKQLIEWRQQKHTEIEKYKVLLKQSTERSEQAQRSALAEQDQSKALRNERDELAARVEQLHQVEKVCEDLREQVRVLEQKSSQEQPKLEQLGRQLEERKGEVDSLMKQNQMLKARTEELERNTIERKRLADENQRLKASAYDSAKRIEDLETNLNYERHANLKLEKLVETANERSNYLQDLLDQLQSRV</sequence>
<feature type="compositionally biased region" description="Polar residues" evidence="2">
    <location>
        <begin position="281"/>
        <end position="296"/>
    </location>
</feature>
<keyword evidence="1" id="KW-0175">Coiled coil</keyword>
<dbReference type="EMBL" id="VRMN01000001">
    <property type="protein sequence ID" value="KAA8498852.1"/>
    <property type="molecule type" value="Genomic_DNA"/>
</dbReference>
<organism evidence="3 4">
    <name type="scientific">Porphyridium purpureum</name>
    <name type="common">Red alga</name>
    <name type="synonym">Porphyridium cruentum</name>
    <dbReference type="NCBI Taxonomy" id="35688"/>
    <lineage>
        <taxon>Eukaryota</taxon>
        <taxon>Rhodophyta</taxon>
        <taxon>Bangiophyceae</taxon>
        <taxon>Porphyridiales</taxon>
        <taxon>Porphyridiaceae</taxon>
        <taxon>Porphyridium</taxon>
    </lineage>
</organism>
<comment type="caution">
    <text evidence="3">The sequence shown here is derived from an EMBL/GenBank/DDBJ whole genome shotgun (WGS) entry which is preliminary data.</text>
</comment>
<feature type="region of interest" description="Disordered" evidence="2">
    <location>
        <begin position="108"/>
        <end position="132"/>
    </location>
</feature>
<feature type="region of interest" description="Disordered" evidence="2">
    <location>
        <begin position="166"/>
        <end position="217"/>
    </location>
</feature>
<feature type="compositionally biased region" description="Basic and acidic residues" evidence="2">
    <location>
        <begin position="336"/>
        <end position="347"/>
    </location>
</feature>
<feature type="coiled-coil region" evidence="1">
    <location>
        <begin position="708"/>
        <end position="864"/>
    </location>
</feature>
<reference evidence="4" key="1">
    <citation type="journal article" date="2019" name="Nat. Commun.">
        <title>Expansion of phycobilisome linker gene families in mesophilic red algae.</title>
        <authorList>
            <person name="Lee J."/>
            <person name="Kim D."/>
            <person name="Bhattacharya D."/>
            <person name="Yoon H.S."/>
        </authorList>
    </citation>
    <scope>NUCLEOTIDE SEQUENCE [LARGE SCALE GENOMIC DNA]</scope>
    <source>
        <strain evidence="4">CCMP 1328</strain>
    </source>
</reference>
<keyword evidence="4" id="KW-1185">Reference proteome</keyword>
<evidence type="ECO:0000256" key="2">
    <source>
        <dbReference type="SAM" id="MobiDB-lite"/>
    </source>
</evidence>
<feature type="compositionally biased region" description="Polar residues" evidence="2">
    <location>
        <begin position="197"/>
        <end position="208"/>
    </location>
</feature>
<proteinExistence type="predicted"/>
<dbReference type="Proteomes" id="UP000324585">
    <property type="component" value="Unassembled WGS sequence"/>
</dbReference>
<gene>
    <name evidence="3" type="ORF">FVE85_6437</name>
</gene>
<evidence type="ECO:0000313" key="4">
    <source>
        <dbReference type="Proteomes" id="UP000324585"/>
    </source>
</evidence>
<dbReference type="AlphaFoldDB" id="A0A5J4Z710"/>
<protein>
    <submittedName>
        <fullName evidence="3">Reticulocyte-binding protein 2-like a</fullName>
    </submittedName>
</protein>